<dbReference type="RefSeq" id="XP_031858074.1">
    <property type="nucleotide sequence ID" value="XM_032007636.1"/>
</dbReference>
<dbReference type="GO" id="GO:0045145">
    <property type="term" value="F:single-stranded DNA 5'-3' DNA exonuclease activity"/>
    <property type="evidence" value="ECO:0007669"/>
    <property type="project" value="InterPro"/>
</dbReference>
<reference evidence="3" key="2">
    <citation type="submission" date="2024-01" db="EMBL/GenBank/DDBJ databases">
        <title>Comparative genomics of Cryptococcus and Kwoniella reveals pathogenesis evolution and contrasting modes of karyotype evolution via chromosome fusion or intercentromeric recombination.</title>
        <authorList>
            <person name="Coelho M.A."/>
            <person name="David-Palma M."/>
            <person name="Shea T."/>
            <person name="Bowers K."/>
            <person name="McGinley-Smith S."/>
            <person name="Mohammad A.W."/>
            <person name="Gnirke A."/>
            <person name="Yurkov A.M."/>
            <person name="Nowrousian M."/>
            <person name="Sun S."/>
            <person name="Cuomo C.A."/>
            <person name="Heitman J."/>
        </authorList>
    </citation>
    <scope>NUCLEOTIDE SEQUENCE</scope>
    <source>
        <strain evidence="3">CBS 12478</strain>
    </source>
</reference>
<feature type="compositionally biased region" description="Polar residues" evidence="2">
    <location>
        <begin position="652"/>
        <end position="664"/>
    </location>
</feature>
<evidence type="ECO:0000313" key="4">
    <source>
        <dbReference type="Proteomes" id="UP000322225"/>
    </source>
</evidence>
<reference evidence="3" key="1">
    <citation type="submission" date="2017-08" db="EMBL/GenBank/DDBJ databases">
        <authorList>
            <person name="Cuomo C."/>
            <person name="Billmyre B."/>
            <person name="Heitman J."/>
        </authorList>
    </citation>
    <scope>NUCLEOTIDE SEQUENCE</scope>
    <source>
        <strain evidence="3">CBS 12478</strain>
    </source>
</reference>
<feature type="region of interest" description="Disordered" evidence="2">
    <location>
        <begin position="66"/>
        <end position="93"/>
    </location>
</feature>
<feature type="region of interest" description="Disordered" evidence="2">
    <location>
        <begin position="567"/>
        <end position="622"/>
    </location>
</feature>
<feature type="compositionally biased region" description="Basic residues" evidence="2">
    <location>
        <begin position="500"/>
        <end position="511"/>
    </location>
</feature>
<dbReference type="InterPro" id="IPR003903">
    <property type="entry name" value="UIM_dom"/>
</dbReference>
<protein>
    <submittedName>
        <fullName evidence="3">Uncharacterized protein</fullName>
    </submittedName>
</protein>
<feature type="compositionally biased region" description="Basic and acidic residues" evidence="2">
    <location>
        <begin position="602"/>
        <end position="613"/>
    </location>
</feature>
<organism evidence="3 4">
    <name type="scientific">Kwoniella shandongensis</name>
    <dbReference type="NCBI Taxonomy" id="1734106"/>
    <lineage>
        <taxon>Eukaryota</taxon>
        <taxon>Fungi</taxon>
        <taxon>Dikarya</taxon>
        <taxon>Basidiomycota</taxon>
        <taxon>Agaricomycotina</taxon>
        <taxon>Tremellomycetes</taxon>
        <taxon>Tremellales</taxon>
        <taxon>Cryptococcaceae</taxon>
        <taxon>Kwoniella</taxon>
    </lineage>
</organism>
<feature type="compositionally biased region" description="Basic and acidic residues" evidence="2">
    <location>
        <begin position="462"/>
        <end position="476"/>
    </location>
</feature>
<name>A0A5M6BQH9_9TREE</name>
<feature type="compositionally biased region" description="Acidic residues" evidence="2">
    <location>
        <begin position="83"/>
        <end position="93"/>
    </location>
</feature>
<feature type="region of interest" description="Disordered" evidence="2">
    <location>
        <begin position="1"/>
        <end position="27"/>
    </location>
</feature>
<sequence length="767" mass="84656">MSEVRPQPDLVVDNSYSSTSSDFGMDELEYDQELEEALHAAESSQSGTAAPAAPKVDVVVVDIEDLPLPGTPSRSRSDRNVEDGGEVTMEVEDDRDLEERLSLFQRFRKKGFLSVSDLVGPVWCETQPASSRRYPPSSIHTSYPIHLEAPNTDPALLAALAHPISRLRTLPFLPPSQRPSVIKSTAGKEISVDIVKVEGKEKILRRGETIHKRLEREIHPQEVVVTATTREDVWGLRFLNMLSAVEALLTLGKCREMPVVGFVNGIMVMGIIDEITRQPLSTTTPPKPETRSSRQTALTSFFSPTKARPEAPIRRERTHKLFISDSKTRASGTLPRDEDTLAGKLQVMMYKEMLDAILLSSTSLLPSSSQSVATSSILPSRIVFSWSKIFDHLKLDPSSPFSDEFVGQSRAIIVGNGLRCGADAARCLNDMTQVWDCYVQELGLGTSEQPLGVLKTAKSRSKGKEKEDTTTGRTEDLLELVYRRAGAVKKAKSANEGSTGRKKRRRRGTRGKKQETDGDNIEGEPPPGGPQLHESAVDINGQGVQDEEERLVRLAIAESLQSITTTTTAPRVDVDPESSSFIRSTAGEARDNSTPKRPSTRNSEREYWDKADRDSDDEKEEEELAWALEMSLEPMGGNVIGEGEEGEKVVIPTSSSQRSNQIDEPTTDKGSDASSESSSSPPPTRSSTLPDKKPGKSSGSIIGKTRFTHSPTLLAAHLESVLQFWMGEREPNGVSLEETRRCGWCEFEEGCEWRLKKAEEIWKNRKS</sequence>
<dbReference type="InterPro" id="IPR019190">
    <property type="entry name" value="EXOV"/>
</dbReference>
<feature type="region of interest" description="Disordered" evidence="2">
    <location>
        <begin position="488"/>
        <end position="535"/>
    </location>
</feature>
<evidence type="ECO:0000256" key="2">
    <source>
        <dbReference type="SAM" id="MobiDB-lite"/>
    </source>
</evidence>
<dbReference type="SMART" id="SM00726">
    <property type="entry name" value="UIM"/>
    <property type="match status" value="2"/>
</dbReference>
<gene>
    <name evidence="3" type="ORF">CI109_102076</name>
</gene>
<dbReference type="GO" id="GO:0036297">
    <property type="term" value="P:interstrand cross-link repair"/>
    <property type="evidence" value="ECO:0007669"/>
    <property type="project" value="TreeGrafter"/>
</dbReference>
<dbReference type="GO" id="GO:0005739">
    <property type="term" value="C:mitochondrion"/>
    <property type="evidence" value="ECO:0007669"/>
    <property type="project" value="TreeGrafter"/>
</dbReference>
<dbReference type="GeneID" id="43591807"/>
<feature type="region of interest" description="Disordered" evidence="2">
    <location>
        <begin position="455"/>
        <end position="476"/>
    </location>
</feature>
<feature type="region of interest" description="Disordered" evidence="2">
    <location>
        <begin position="651"/>
        <end position="704"/>
    </location>
</feature>
<dbReference type="PANTHER" id="PTHR14464:SF4">
    <property type="entry name" value="EXONUCLEASE V"/>
    <property type="match status" value="1"/>
</dbReference>
<keyword evidence="4" id="KW-1185">Reference proteome</keyword>
<proteinExistence type="inferred from homology"/>
<dbReference type="Pfam" id="PF09810">
    <property type="entry name" value="Exo5"/>
    <property type="match status" value="2"/>
</dbReference>
<dbReference type="Proteomes" id="UP000322225">
    <property type="component" value="Chromosome 4"/>
</dbReference>
<dbReference type="KEGG" id="ksn:43591807"/>
<dbReference type="PANTHER" id="PTHR14464">
    <property type="entry name" value="EXONUCLEASE V"/>
    <property type="match status" value="1"/>
</dbReference>
<dbReference type="EMBL" id="CP144054">
    <property type="protein sequence ID" value="WWD17635.1"/>
    <property type="molecule type" value="Genomic_DNA"/>
</dbReference>
<dbReference type="AlphaFoldDB" id="A0A5M6BQH9"/>
<evidence type="ECO:0000313" key="3">
    <source>
        <dbReference type="EMBL" id="WWD17635.1"/>
    </source>
</evidence>
<dbReference type="GO" id="GO:0005634">
    <property type="term" value="C:nucleus"/>
    <property type="evidence" value="ECO:0007669"/>
    <property type="project" value="TreeGrafter"/>
</dbReference>
<accession>A0A5M6BQH9</accession>
<dbReference type="PROSITE" id="PS50330">
    <property type="entry name" value="UIM"/>
    <property type="match status" value="1"/>
</dbReference>
<comment type="similarity">
    <text evidence="1">Belongs to the EXO5 family.</text>
</comment>
<dbReference type="OrthoDB" id="354769at2759"/>
<evidence type="ECO:0000256" key="1">
    <source>
        <dbReference type="ARBA" id="ARBA00009797"/>
    </source>
</evidence>